<dbReference type="InterPro" id="IPR007347">
    <property type="entry name" value="SpoVS"/>
</dbReference>
<organism evidence="1 2">
    <name type="scientific">Desulfofundulus australicus DSM 11792</name>
    <dbReference type="NCBI Taxonomy" id="1121425"/>
    <lineage>
        <taxon>Bacteria</taxon>
        <taxon>Bacillati</taxon>
        <taxon>Bacillota</taxon>
        <taxon>Clostridia</taxon>
        <taxon>Eubacteriales</taxon>
        <taxon>Peptococcaceae</taxon>
        <taxon>Desulfofundulus</taxon>
    </lineage>
</organism>
<proteinExistence type="predicted"/>
<reference evidence="2" key="1">
    <citation type="submission" date="2016-11" db="EMBL/GenBank/DDBJ databases">
        <authorList>
            <person name="Varghese N."/>
            <person name="Submissions S."/>
        </authorList>
    </citation>
    <scope>NUCLEOTIDE SEQUENCE [LARGE SCALE GENOMIC DNA]</scope>
    <source>
        <strain evidence="2">DSM 11792</strain>
    </source>
</reference>
<protein>
    <submittedName>
        <fullName evidence="1">Stage V sporulation protein S</fullName>
    </submittedName>
</protein>
<dbReference type="Gene3D" id="3.30.110.20">
    <property type="entry name" value="Alba-like domain"/>
    <property type="match status" value="1"/>
</dbReference>
<sequence>MELFKVSSRTDARELGKALYTVLKKSGGQVLLQAIGAGAVHQAIKGIAIARGLAAPEGAEIKTVPGFTQVMMDGTVKTMLQFRVFWR</sequence>
<name>A0A1M5CC77_9FIRM</name>
<keyword evidence="2" id="KW-1185">Reference proteome</keyword>
<dbReference type="EMBL" id="FQUW01000036">
    <property type="protein sequence ID" value="SHF52276.1"/>
    <property type="molecule type" value="Genomic_DNA"/>
</dbReference>
<dbReference type="OrthoDB" id="1725332at2"/>
<dbReference type="PANTHER" id="PTHR35331">
    <property type="entry name" value="STAGE V SPORULATION PROTEIN S"/>
    <property type="match status" value="1"/>
</dbReference>
<dbReference type="Pfam" id="PF04232">
    <property type="entry name" value="SpoVS"/>
    <property type="match status" value="1"/>
</dbReference>
<dbReference type="AlphaFoldDB" id="A0A1M5CC77"/>
<dbReference type="Proteomes" id="UP000184196">
    <property type="component" value="Unassembled WGS sequence"/>
</dbReference>
<accession>A0A1M5CC77</accession>
<evidence type="ECO:0000313" key="1">
    <source>
        <dbReference type="EMBL" id="SHF52276.1"/>
    </source>
</evidence>
<evidence type="ECO:0000313" key="2">
    <source>
        <dbReference type="Proteomes" id="UP000184196"/>
    </source>
</evidence>
<gene>
    <name evidence="1" type="ORF">SAMN02745218_02483</name>
</gene>
<dbReference type="InterPro" id="IPR036882">
    <property type="entry name" value="Alba-like_dom_sf"/>
</dbReference>
<dbReference type="RefSeq" id="WP_073166778.1">
    <property type="nucleotide sequence ID" value="NZ_FQUW01000036.1"/>
</dbReference>
<dbReference type="PANTHER" id="PTHR35331:SF1">
    <property type="entry name" value="STAGE V SPORULATION PROTEIN S"/>
    <property type="match status" value="1"/>
</dbReference>
<dbReference type="GO" id="GO:0003676">
    <property type="term" value="F:nucleic acid binding"/>
    <property type="evidence" value="ECO:0007669"/>
    <property type="project" value="InterPro"/>
</dbReference>